<dbReference type="Proteomes" id="UP000181917">
    <property type="component" value="Unassembled WGS sequence"/>
</dbReference>
<reference evidence="2 3" key="1">
    <citation type="submission" date="2016-10" db="EMBL/GenBank/DDBJ databases">
        <authorList>
            <person name="de Groot N.N."/>
        </authorList>
    </citation>
    <scope>NUCLEOTIDE SEQUENCE [LARGE SCALE GENOMIC DNA]</scope>
    <source>
        <strain evidence="2 3">DSM 20117</strain>
    </source>
</reference>
<accession>A0A1H1B010</accession>
<evidence type="ECO:0000313" key="3">
    <source>
        <dbReference type="Proteomes" id="UP000181917"/>
    </source>
</evidence>
<gene>
    <name evidence="2" type="ORF">SAMN04489742_1165</name>
</gene>
<dbReference type="KEGG" id="acry:AC20117_11510"/>
<keyword evidence="3" id="KW-1185">Reference proteome</keyword>
<dbReference type="OrthoDB" id="4935397at2"/>
<dbReference type="AlphaFoldDB" id="A0A1H1B010"/>
<evidence type="ECO:0000256" key="1">
    <source>
        <dbReference type="SAM" id="MobiDB-lite"/>
    </source>
</evidence>
<name>A0A1H1B010_9MICC</name>
<organism evidence="2 3">
    <name type="scientific">Crystallibacter crystallopoietes</name>
    <dbReference type="NCBI Taxonomy" id="37928"/>
    <lineage>
        <taxon>Bacteria</taxon>
        <taxon>Bacillati</taxon>
        <taxon>Actinomycetota</taxon>
        <taxon>Actinomycetes</taxon>
        <taxon>Micrococcales</taxon>
        <taxon>Micrococcaceae</taxon>
        <taxon>Crystallibacter</taxon>
    </lineage>
</organism>
<feature type="region of interest" description="Disordered" evidence="1">
    <location>
        <begin position="1"/>
        <end position="29"/>
    </location>
</feature>
<dbReference type="RefSeq" id="WP_074699616.1">
    <property type="nucleotide sequence ID" value="NZ_CP018863.1"/>
</dbReference>
<sequence length="153" mass="16062">MNKDQPPQSRWIHRTGSEAGAGPADPTGNLQDAAEVARLFCDALLDPGRFRHTLVSLVTPGSREYWGDFGAAAGELRDIPDWDAAPVAEPAPENPEVAYVRIFPAGAAGTTRRSGHPADGAAVVTLVWQDQLGAWLVHAFGQPVDPATAGGTA</sequence>
<protein>
    <submittedName>
        <fullName evidence="2">Uncharacterized protein</fullName>
    </submittedName>
</protein>
<proteinExistence type="predicted"/>
<evidence type="ECO:0000313" key="2">
    <source>
        <dbReference type="EMBL" id="SDQ45111.1"/>
    </source>
</evidence>
<dbReference type="EMBL" id="FNKH01000002">
    <property type="protein sequence ID" value="SDQ45111.1"/>
    <property type="molecule type" value="Genomic_DNA"/>
</dbReference>